<reference evidence="6 7" key="1">
    <citation type="submission" date="2013-02" db="EMBL/GenBank/DDBJ databases">
        <title>A novel strain isolated from Lonar lake, Maharashtra, India.</title>
        <authorList>
            <person name="Singh A."/>
        </authorList>
    </citation>
    <scope>NUCLEOTIDE SEQUENCE [LARGE SCALE GENOMIC DNA]</scope>
    <source>
        <strain evidence="6 7">AK24</strain>
    </source>
</reference>
<protein>
    <submittedName>
        <fullName evidence="6">Cyanate transport system protein</fullName>
    </submittedName>
</protein>
<keyword evidence="3 4" id="KW-0472">Membrane</keyword>
<dbReference type="AlphaFoldDB" id="R7ZYE9"/>
<evidence type="ECO:0000313" key="6">
    <source>
        <dbReference type="EMBL" id="EON79122.1"/>
    </source>
</evidence>
<dbReference type="PANTHER" id="PTHR23523">
    <property type="match status" value="1"/>
</dbReference>
<feature type="transmembrane region" description="Helical" evidence="4">
    <location>
        <begin position="343"/>
        <end position="361"/>
    </location>
</feature>
<comment type="caution">
    <text evidence="6">The sequence shown here is derived from an EMBL/GenBank/DDBJ whole genome shotgun (WGS) entry which is preliminary data.</text>
</comment>
<dbReference type="PATRIC" id="fig|1288963.3.peg.352"/>
<dbReference type="STRING" id="1232681.ADIS_0351"/>
<evidence type="ECO:0000256" key="1">
    <source>
        <dbReference type="ARBA" id="ARBA00022692"/>
    </source>
</evidence>
<proteinExistence type="predicted"/>
<keyword evidence="1 4" id="KW-0812">Transmembrane</keyword>
<dbReference type="EMBL" id="AQHR01000015">
    <property type="protein sequence ID" value="EON79122.1"/>
    <property type="molecule type" value="Genomic_DNA"/>
</dbReference>
<feature type="transmembrane region" description="Helical" evidence="4">
    <location>
        <begin position="47"/>
        <end position="66"/>
    </location>
</feature>
<evidence type="ECO:0000313" key="7">
    <source>
        <dbReference type="Proteomes" id="UP000013909"/>
    </source>
</evidence>
<name>R7ZYE9_9BACT</name>
<dbReference type="InterPro" id="IPR011701">
    <property type="entry name" value="MFS"/>
</dbReference>
<dbReference type="Gene3D" id="1.20.1250.20">
    <property type="entry name" value="MFS general substrate transporter like domains"/>
    <property type="match status" value="2"/>
</dbReference>
<feature type="transmembrane region" description="Helical" evidence="4">
    <location>
        <begin position="244"/>
        <end position="269"/>
    </location>
</feature>
<keyword evidence="2 4" id="KW-1133">Transmembrane helix</keyword>
<feature type="transmembrane region" description="Helical" evidence="4">
    <location>
        <begin position="99"/>
        <end position="124"/>
    </location>
</feature>
<feature type="domain" description="Major facilitator superfamily (MFS) profile" evidence="5">
    <location>
        <begin position="1"/>
        <end position="391"/>
    </location>
</feature>
<feature type="transmembrane region" description="Helical" evidence="4">
    <location>
        <begin position="276"/>
        <end position="295"/>
    </location>
</feature>
<keyword evidence="7" id="KW-1185">Reference proteome</keyword>
<evidence type="ECO:0000256" key="3">
    <source>
        <dbReference type="ARBA" id="ARBA00023136"/>
    </source>
</evidence>
<dbReference type="Pfam" id="PF07690">
    <property type="entry name" value="MFS_1"/>
    <property type="match status" value="1"/>
</dbReference>
<dbReference type="InterPro" id="IPR020846">
    <property type="entry name" value="MFS_dom"/>
</dbReference>
<dbReference type="PANTHER" id="PTHR23523:SF2">
    <property type="entry name" value="2-NITROIMIDAZOLE TRANSPORTER"/>
    <property type="match status" value="1"/>
</dbReference>
<dbReference type="GO" id="GO:0022857">
    <property type="term" value="F:transmembrane transporter activity"/>
    <property type="evidence" value="ECO:0007669"/>
    <property type="project" value="InterPro"/>
</dbReference>
<dbReference type="CDD" id="cd17339">
    <property type="entry name" value="MFS_NIMT_CynX_like"/>
    <property type="match status" value="1"/>
</dbReference>
<feature type="transmembrane region" description="Helical" evidence="4">
    <location>
        <begin position="169"/>
        <end position="189"/>
    </location>
</feature>
<feature type="transmembrane region" description="Helical" evidence="4">
    <location>
        <begin position="136"/>
        <end position="157"/>
    </location>
</feature>
<dbReference type="RefSeq" id="WP_010852503.1">
    <property type="nucleotide sequence ID" value="NZ_AQHR01000015.1"/>
</dbReference>
<feature type="transmembrane region" description="Helical" evidence="4">
    <location>
        <begin position="210"/>
        <end position="232"/>
    </location>
</feature>
<evidence type="ECO:0000256" key="2">
    <source>
        <dbReference type="ARBA" id="ARBA00022989"/>
    </source>
</evidence>
<organism evidence="6 7">
    <name type="scientific">Lunatimonas lonarensis</name>
    <dbReference type="NCBI Taxonomy" id="1232681"/>
    <lineage>
        <taxon>Bacteria</taxon>
        <taxon>Pseudomonadati</taxon>
        <taxon>Bacteroidota</taxon>
        <taxon>Cytophagia</taxon>
        <taxon>Cytophagales</taxon>
        <taxon>Cyclobacteriaceae</taxon>
    </lineage>
</organism>
<feature type="transmembrane region" description="Helical" evidence="4">
    <location>
        <begin position="73"/>
        <end position="93"/>
    </location>
</feature>
<feature type="transmembrane region" description="Helical" evidence="4">
    <location>
        <begin position="301"/>
        <end position="322"/>
    </location>
</feature>
<dbReference type="InterPro" id="IPR036259">
    <property type="entry name" value="MFS_trans_sf"/>
</dbReference>
<accession>R7ZYE9</accession>
<feature type="transmembrane region" description="Helical" evidence="4">
    <location>
        <begin position="367"/>
        <end position="386"/>
    </location>
</feature>
<dbReference type="Proteomes" id="UP000013909">
    <property type="component" value="Unassembled WGS sequence"/>
</dbReference>
<feature type="transmembrane region" description="Helical" evidence="4">
    <location>
        <begin position="12"/>
        <end position="35"/>
    </location>
</feature>
<gene>
    <name evidence="6" type="ORF">ADIS_0351</name>
</gene>
<dbReference type="OrthoDB" id="9797740at2"/>
<dbReference type="SUPFAM" id="SSF103473">
    <property type="entry name" value="MFS general substrate transporter"/>
    <property type="match status" value="1"/>
</dbReference>
<sequence length="391" mass="41925">MSNKQPFFRPPGLLVGIILVASTLRPTITSVGPLIPMIRSDLGLSNGLAGFLTTLPLITFATFSLFSASIGRFLGYARAILVGMVLLAIGLMIRVLGGSFLLFLGTGLTGVGIVICNVLLIPLVKVRMPGKVGKITGVYATVMTMVAAIASAVTVPLAVDLGLNWRGSLLFWIVLLIIAIICWIPQVMPDKTSRADDTTVHPVNVWKSKLAWQVSLFMGVQSLLFFTLVAWLPDLFISRGVSPINAGFIMSLMQLSALIGTFLAPIIAVKFNEQSHMILGLAACYLLGYGSLFSGDLLWNISGICLAGLCMGASLSMAYTLISLRSGDDRTTAALSGMAQSTGYYLAALGPVLFGMALDRWQNWDHLIYLLLITSLFFAGFGYFAGKNRVV</sequence>
<dbReference type="PROSITE" id="PS50850">
    <property type="entry name" value="MFS"/>
    <property type="match status" value="1"/>
</dbReference>
<evidence type="ECO:0000256" key="4">
    <source>
        <dbReference type="SAM" id="Phobius"/>
    </source>
</evidence>
<dbReference type="InterPro" id="IPR052524">
    <property type="entry name" value="MFS_Cyanate_Porter"/>
</dbReference>
<evidence type="ECO:0000259" key="5">
    <source>
        <dbReference type="PROSITE" id="PS50850"/>
    </source>
</evidence>